<organism evidence="1 2">
    <name type="scientific">Pleurodeles waltl</name>
    <name type="common">Iberian ribbed newt</name>
    <dbReference type="NCBI Taxonomy" id="8319"/>
    <lineage>
        <taxon>Eukaryota</taxon>
        <taxon>Metazoa</taxon>
        <taxon>Chordata</taxon>
        <taxon>Craniata</taxon>
        <taxon>Vertebrata</taxon>
        <taxon>Euteleostomi</taxon>
        <taxon>Amphibia</taxon>
        <taxon>Batrachia</taxon>
        <taxon>Caudata</taxon>
        <taxon>Salamandroidea</taxon>
        <taxon>Salamandridae</taxon>
        <taxon>Pleurodelinae</taxon>
        <taxon>Pleurodeles</taxon>
    </lineage>
</organism>
<gene>
    <name evidence="1" type="ORF">NDU88_008514</name>
</gene>
<accession>A0AAV7PUJ6</accession>
<evidence type="ECO:0000313" key="1">
    <source>
        <dbReference type="EMBL" id="KAJ1130158.1"/>
    </source>
</evidence>
<dbReference type="Proteomes" id="UP001066276">
    <property type="component" value="Chromosome 7"/>
</dbReference>
<dbReference type="AlphaFoldDB" id="A0AAV7PUJ6"/>
<evidence type="ECO:0000313" key="2">
    <source>
        <dbReference type="Proteomes" id="UP001066276"/>
    </source>
</evidence>
<comment type="caution">
    <text evidence="1">The sequence shown here is derived from an EMBL/GenBank/DDBJ whole genome shotgun (WGS) entry which is preliminary data.</text>
</comment>
<proteinExistence type="predicted"/>
<sequence>MVSGTSDDSRRHLLTGQGVIYDSEPRAFFGTLSSLLADLVWGSGHRRVALTKIYLPLVQGGLGASQYELYYAAVQIHWILRWLQDPLSSDSRMVNAFLGHSNVLQWLFDQDGPPRLRNTLMNVAGWVWRRDLSHDDVLSQVLVLYPAAYLD</sequence>
<name>A0AAV7PUJ6_PLEWA</name>
<protein>
    <submittedName>
        <fullName evidence="1">Uncharacterized protein</fullName>
    </submittedName>
</protein>
<keyword evidence="2" id="KW-1185">Reference proteome</keyword>
<dbReference type="EMBL" id="JANPWB010000011">
    <property type="protein sequence ID" value="KAJ1130158.1"/>
    <property type="molecule type" value="Genomic_DNA"/>
</dbReference>
<reference evidence="1" key="1">
    <citation type="journal article" date="2022" name="bioRxiv">
        <title>Sequencing and chromosome-scale assembly of the giantPleurodeles waltlgenome.</title>
        <authorList>
            <person name="Brown T."/>
            <person name="Elewa A."/>
            <person name="Iarovenko S."/>
            <person name="Subramanian E."/>
            <person name="Araus A.J."/>
            <person name="Petzold A."/>
            <person name="Susuki M."/>
            <person name="Suzuki K.-i.T."/>
            <person name="Hayashi T."/>
            <person name="Toyoda A."/>
            <person name="Oliveira C."/>
            <person name="Osipova E."/>
            <person name="Leigh N.D."/>
            <person name="Simon A."/>
            <person name="Yun M.H."/>
        </authorList>
    </citation>
    <scope>NUCLEOTIDE SEQUENCE</scope>
    <source>
        <strain evidence="1">20211129_DDA</strain>
        <tissue evidence="1">Liver</tissue>
    </source>
</reference>